<accession>A0AAW1QMD3</accession>
<sequence length="495" mass="52979">MTAVSLRQRRRRAALYSAGAVSVAGLLLAYRYYQSPKAEGEPELSYLQRLKLALKKYSDAFLLGGDLVSGILRDLHSFVQSDSSELPQSIRQVARLLQSREVAQSTSALTAAVFRGIVDPHQNNPERTVQASDRLQQGAATATGQTAGQASGLGGLGSSLTSSLFPALVSSRAHEEEASGRLQESVADAVSNPDAAERILNALTSNRGKDLVSLVVSVAVRTSTREVCRCYERLSQRPAQGGDSSSNADPMDKVLSFAASDRGEKLATACISAMATQAMTVYMQKMEGIDTWDDLLRSMCKEQHTEFIQQMVRASIREGVYAAFGREPPHLAQRSQPTVHIAPASSSSGSPAASPRTPDAAAARESAQRRSSSSSSDPGHDRADPELTSSRHLEHHSNANMPVEGLEIASSSQPMSTSTPGYLAGQFLQVVRKPDGRKVLLMLMGTAAYESARGGFHSLDELCTGGMSHMRAALGLAFTMLLCCYLNQANILICS</sequence>
<feature type="transmembrane region" description="Helical" evidence="2">
    <location>
        <begin position="12"/>
        <end position="33"/>
    </location>
</feature>
<feature type="compositionally biased region" description="Low complexity" evidence="1">
    <location>
        <begin position="342"/>
        <end position="376"/>
    </location>
</feature>
<keyword evidence="4" id="KW-1185">Reference proteome</keyword>
<dbReference type="Proteomes" id="UP001438707">
    <property type="component" value="Unassembled WGS sequence"/>
</dbReference>
<keyword evidence="2" id="KW-0472">Membrane</keyword>
<dbReference type="AlphaFoldDB" id="A0AAW1QMD3"/>
<organism evidence="3 4">
    <name type="scientific">Apatococcus lobatus</name>
    <dbReference type="NCBI Taxonomy" id="904363"/>
    <lineage>
        <taxon>Eukaryota</taxon>
        <taxon>Viridiplantae</taxon>
        <taxon>Chlorophyta</taxon>
        <taxon>core chlorophytes</taxon>
        <taxon>Trebouxiophyceae</taxon>
        <taxon>Chlorellales</taxon>
        <taxon>Chlorellaceae</taxon>
        <taxon>Apatococcus</taxon>
    </lineage>
</organism>
<protein>
    <recommendedName>
        <fullName evidence="5">Protein PHLOEM PROTEIN 2-LIKE A10</fullName>
    </recommendedName>
</protein>
<comment type="caution">
    <text evidence="3">The sequence shown here is derived from an EMBL/GenBank/DDBJ whole genome shotgun (WGS) entry which is preliminary data.</text>
</comment>
<feature type="compositionally biased region" description="Basic and acidic residues" evidence="1">
    <location>
        <begin position="378"/>
        <end position="395"/>
    </location>
</feature>
<dbReference type="EMBL" id="JALJOS010000031">
    <property type="protein sequence ID" value="KAK9822608.1"/>
    <property type="molecule type" value="Genomic_DNA"/>
</dbReference>
<evidence type="ECO:0000313" key="4">
    <source>
        <dbReference type="Proteomes" id="UP001438707"/>
    </source>
</evidence>
<feature type="region of interest" description="Disordered" evidence="1">
    <location>
        <begin position="331"/>
        <end position="395"/>
    </location>
</feature>
<evidence type="ECO:0000256" key="2">
    <source>
        <dbReference type="SAM" id="Phobius"/>
    </source>
</evidence>
<evidence type="ECO:0000313" key="3">
    <source>
        <dbReference type="EMBL" id="KAK9822608.1"/>
    </source>
</evidence>
<evidence type="ECO:0000256" key="1">
    <source>
        <dbReference type="SAM" id="MobiDB-lite"/>
    </source>
</evidence>
<name>A0AAW1QMD3_9CHLO</name>
<keyword evidence="2" id="KW-0812">Transmembrane</keyword>
<gene>
    <name evidence="3" type="ORF">WJX74_009797</name>
</gene>
<proteinExistence type="predicted"/>
<evidence type="ECO:0008006" key="5">
    <source>
        <dbReference type="Google" id="ProtNLM"/>
    </source>
</evidence>
<reference evidence="3 4" key="1">
    <citation type="journal article" date="2024" name="Nat. Commun.">
        <title>Phylogenomics reveals the evolutionary origins of lichenization in chlorophyte algae.</title>
        <authorList>
            <person name="Puginier C."/>
            <person name="Libourel C."/>
            <person name="Otte J."/>
            <person name="Skaloud P."/>
            <person name="Haon M."/>
            <person name="Grisel S."/>
            <person name="Petersen M."/>
            <person name="Berrin J.G."/>
            <person name="Delaux P.M."/>
            <person name="Dal Grande F."/>
            <person name="Keller J."/>
        </authorList>
    </citation>
    <scope>NUCLEOTIDE SEQUENCE [LARGE SCALE GENOMIC DNA]</scope>
    <source>
        <strain evidence="3 4">SAG 2145</strain>
    </source>
</reference>
<keyword evidence="2" id="KW-1133">Transmembrane helix</keyword>